<keyword evidence="2" id="KW-1185">Reference proteome</keyword>
<sequence length="65" mass="7182">MSLADIATTVKRDLVVPRPSWSGTLACADEHAANYGCCFRMRSIGHTPCSRYAQCCEITNQDEDD</sequence>
<dbReference type="OrthoDB" id="10395825at2759"/>
<name>A0A5B0PKQ3_PUCGR</name>
<evidence type="ECO:0000313" key="1">
    <source>
        <dbReference type="EMBL" id="KAA1101214.1"/>
    </source>
</evidence>
<proteinExistence type="predicted"/>
<dbReference type="Proteomes" id="UP000324748">
    <property type="component" value="Unassembled WGS sequence"/>
</dbReference>
<reference evidence="1 2" key="1">
    <citation type="submission" date="2019-05" db="EMBL/GenBank/DDBJ databases">
        <title>Emergence of the Ug99 lineage of the wheat stem rust pathogen through somatic hybridization.</title>
        <authorList>
            <person name="Li F."/>
            <person name="Upadhyaya N.M."/>
            <person name="Sperschneider J."/>
            <person name="Matny O."/>
            <person name="Nguyen-Phuc H."/>
            <person name="Mago R."/>
            <person name="Raley C."/>
            <person name="Miller M.E."/>
            <person name="Silverstein K.A.T."/>
            <person name="Henningsen E."/>
            <person name="Hirsch C.D."/>
            <person name="Visser B."/>
            <person name="Pretorius Z.A."/>
            <person name="Steffenson B.J."/>
            <person name="Schwessinger B."/>
            <person name="Dodds P.N."/>
            <person name="Figueroa M."/>
        </authorList>
    </citation>
    <scope>NUCLEOTIDE SEQUENCE [LARGE SCALE GENOMIC DNA]</scope>
    <source>
        <strain evidence="1">21-0</strain>
    </source>
</reference>
<protein>
    <submittedName>
        <fullName evidence="1">Uncharacterized protein</fullName>
    </submittedName>
</protein>
<organism evidence="1 2">
    <name type="scientific">Puccinia graminis f. sp. tritici</name>
    <dbReference type="NCBI Taxonomy" id="56615"/>
    <lineage>
        <taxon>Eukaryota</taxon>
        <taxon>Fungi</taxon>
        <taxon>Dikarya</taxon>
        <taxon>Basidiomycota</taxon>
        <taxon>Pucciniomycotina</taxon>
        <taxon>Pucciniomycetes</taxon>
        <taxon>Pucciniales</taxon>
        <taxon>Pucciniaceae</taxon>
        <taxon>Puccinia</taxon>
    </lineage>
</organism>
<evidence type="ECO:0000313" key="2">
    <source>
        <dbReference type="Proteomes" id="UP000324748"/>
    </source>
</evidence>
<gene>
    <name evidence="1" type="ORF">PGT21_011482</name>
</gene>
<dbReference type="EMBL" id="VSWC01000053">
    <property type="protein sequence ID" value="KAA1101214.1"/>
    <property type="molecule type" value="Genomic_DNA"/>
</dbReference>
<comment type="caution">
    <text evidence="1">The sequence shown here is derived from an EMBL/GenBank/DDBJ whole genome shotgun (WGS) entry which is preliminary data.</text>
</comment>
<dbReference type="AlphaFoldDB" id="A0A5B0PKQ3"/>
<accession>A0A5B0PKQ3</accession>